<evidence type="ECO:0000256" key="6">
    <source>
        <dbReference type="SAM" id="Phobius"/>
    </source>
</evidence>
<feature type="transmembrane region" description="Helical" evidence="6">
    <location>
        <begin position="461"/>
        <end position="479"/>
    </location>
</feature>
<feature type="transmembrane region" description="Helical" evidence="6">
    <location>
        <begin position="314"/>
        <end position="333"/>
    </location>
</feature>
<keyword evidence="8" id="KW-1185">Reference proteome</keyword>
<feature type="transmembrane region" description="Helical" evidence="6">
    <location>
        <begin position="364"/>
        <end position="384"/>
    </location>
</feature>
<keyword evidence="2" id="KW-0813">Transport</keyword>
<evidence type="ECO:0000256" key="5">
    <source>
        <dbReference type="ARBA" id="ARBA00023136"/>
    </source>
</evidence>
<organism evidence="7 8">
    <name type="scientific">Mycolicibacterium madagascariense</name>
    <dbReference type="NCBI Taxonomy" id="212765"/>
    <lineage>
        <taxon>Bacteria</taxon>
        <taxon>Bacillati</taxon>
        <taxon>Actinomycetota</taxon>
        <taxon>Actinomycetes</taxon>
        <taxon>Mycobacteriales</taxon>
        <taxon>Mycobacteriaceae</taxon>
        <taxon>Mycolicibacterium</taxon>
    </lineage>
</organism>
<feature type="transmembrane region" description="Helical" evidence="6">
    <location>
        <begin position="150"/>
        <end position="169"/>
    </location>
</feature>
<accession>A0A7I7X948</accession>
<protein>
    <submittedName>
        <fullName evidence="7">Amino acid permease</fullName>
    </submittedName>
</protein>
<dbReference type="Pfam" id="PF13520">
    <property type="entry name" value="AA_permease_2"/>
    <property type="match status" value="1"/>
</dbReference>
<keyword evidence="3 6" id="KW-0812">Transmembrane</keyword>
<dbReference type="AlphaFoldDB" id="A0A7I7X948"/>
<evidence type="ECO:0000256" key="4">
    <source>
        <dbReference type="ARBA" id="ARBA00022989"/>
    </source>
</evidence>
<feature type="transmembrane region" description="Helical" evidence="6">
    <location>
        <begin position="390"/>
        <end position="413"/>
    </location>
</feature>
<reference evidence="7 8" key="1">
    <citation type="journal article" date="2019" name="Emerg. Microbes Infect.">
        <title>Comprehensive subspecies identification of 175 nontuberculous mycobacteria species based on 7547 genomic profiles.</title>
        <authorList>
            <person name="Matsumoto Y."/>
            <person name="Kinjo T."/>
            <person name="Motooka D."/>
            <person name="Nabeya D."/>
            <person name="Jung N."/>
            <person name="Uechi K."/>
            <person name="Horii T."/>
            <person name="Iida T."/>
            <person name="Fujita J."/>
            <person name="Nakamura S."/>
        </authorList>
    </citation>
    <scope>NUCLEOTIDE SEQUENCE [LARGE SCALE GENOMIC DNA]</scope>
    <source>
        <strain evidence="7 8">JCM 13574</strain>
    </source>
</reference>
<feature type="transmembrane region" description="Helical" evidence="6">
    <location>
        <begin position="37"/>
        <end position="62"/>
    </location>
</feature>
<dbReference type="Proteomes" id="UP000466517">
    <property type="component" value="Chromosome"/>
</dbReference>
<feature type="transmembrane region" description="Helical" evidence="6">
    <location>
        <begin position="68"/>
        <end position="90"/>
    </location>
</feature>
<feature type="transmembrane region" description="Helical" evidence="6">
    <location>
        <begin position="263"/>
        <end position="284"/>
    </location>
</feature>
<evidence type="ECO:0000256" key="3">
    <source>
        <dbReference type="ARBA" id="ARBA00022692"/>
    </source>
</evidence>
<dbReference type="KEGG" id="mmag:MMAD_06340"/>
<dbReference type="RefSeq" id="WP_163732410.1">
    <property type="nucleotide sequence ID" value="NZ_AP022610.1"/>
</dbReference>
<dbReference type="PANTHER" id="PTHR45649:SF26">
    <property type="entry name" value="OS04G0435100 PROTEIN"/>
    <property type="match status" value="1"/>
</dbReference>
<dbReference type="EMBL" id="AP022610">
    <property type="protein sequence ID" value="BBZ26339.1"/>
    <property type="molecule type" value="Genomic_DNA"/>
</dbReference>
<evidence type="ECO:0000256" key="2">
    <source>
        <dbReference type="ARBA" id="ARBA00022448"/>
    </source>
</evidence>
<dbReference type="GO" id="GO:0022857">
    <property type="term" value="F:transmembrane transporter activity"/>
    <property type="evidence" value="ECO:0007669"/>
    <property type="project" value="InterPro"/>
</dbReference>
<gene>
    <name evidence="7" type="ORF">MMAD_06340</name>
</gene>
<dbReference type="PANTHER" id="PTHR45649">
    <property type="entry name" value="AMINO-ACID PERMEASE BAT1"/>
    <property type="match status" value="1"/>
</dbReference>
<feature type="transmembrane region" description="Helical" evidence="6">
    <location>
        <begin position="181"/>
        <end position="202"/>
    </location>
</feature>
<keyword evidence="4 6" id="KW-1133">Transmembrane helix</keyword>
<evidence type="ECO:0000313" key="7">
    <source>
        <dbReference type="EMBL" id="BBZ26339.1"/>
    </source>
</evidence>
<dbReference type="InterPro" id="IPR002293">
    <property type="entry name" value="AA/rel_permease1"/>
</dbReference>
<comment type="subcellular location">
    <subcellularLocation>
        <location evidence="1">Membrane</location>
        <topology evidence="1">Multi-pass membrane protein</topology>
    </subcellularLocation>
</comment>
<feature type="transmembrane region" description="Helical" evidence="6">
    <location>
        <begin position="222"/>
        <end position="242"/>
    </location>
</feature>
<dbReference type="Gene3D" id="1.20.1740.10">
    <property type="entry name" value="Amino acid/polyamine transporter I"/>
    <property type="match status" value="1"/>
</dbReference>
<sequence>MTETASPITPPSPSDDEDARLASFGYTQKLDRSVGRLASFAIGFATISATTAVFTGFGAGYFTAGGPFVWTLLLAAAVFVVWVVIAADLTAKIPLAGYAYQWTSRIHGSTLALFTGVMGLAGWVCGMTGVGFILSGYLGSLFDWNMSQTAQILVAIGVMAVCTLVNLYGVRFATMVNNIGVSLELVVTVAATILVAVVALSAPDKHQPLSVLFTGGTSDAGTPYLLAWLAASLGPFFGLIGVEASADVAEETLNARHVIPRTMFYALATSIVIEFGMYVVYVLAIRNPDAVANASAAPIEEIINQQVGPVITKIVVAVALTNVMACILANILVATRLTYSMARDNMLPFSHVWRHVSPTNRTPTFAVIGLFVLSTMLLLSALVSEKAFNLIIGLSSLAVFATYVLQTVALLIGRRRGTIPAAEPGTFDLGRTRLPIYVLGLVCFTLVCIALIFLPQFAGNGYVFAGLVALTALWAVTGLRRRLASGEAGPDFAKTHLS</sequence>
<name>A0A7I7X948_9MYCO</name>
<dbReference type="PIRSF" id="PIRSF006060">
    <property type="entry name" value="AA_transporter"/>
    <property type="match status" value="1"/>
</dbReference>
<feature type="transmembrane region" description="Helical" evidence="6">
    <location>
        <begin position="434"/>
        <end position="455"/>
    </location>
</feature>
<evidence type="ECO:0000256" key="1">
    <source>
        <dbReference type="ARBA" id="ARBA00004141"/>
    </source>
</evidence>
<proteinExistence type="predicted"/>
<keyword evidence="5 6" id="KW-0472">Membrane</keyword>
<dbReference type="GO" id="GO:0016020">
    <property type="term" value="C:membrane"/>
    <property type="evidence" value="ECO:0007669"/>
    <property type="project" value="UniProtKB-SubCell"/>
</dbReference>
<feature type="transmembrane region" description="Helical" evidence="6">
    <location>
        <begin position="111"/>
        <end position="138"/>
    </location>
</feature>
<evidence type="ECO:0000313" key="8">
    <source>
        <dbReference type="Proteomes" id="UP000466517"/>
    </source>
</evidence>